<dbReference type="Gene3D" id="3.40.50.1980">
    <property type="entry name" value="Nitrogenase molybdenum iron protein domain"/>
    <property type="match status" value="2"/>
</dbReference>
<evidence type="ECO:0000256" key="2">
    <source>
        <dbReference type="ARBA" id="ARBA00008814"/>
    </source>
</evidence>
<dbReference type="Pfam" id="PF01497">
    <property type="entry name" value="Peripla_BP_2"/>
    <property type="match status" value="1"/>
</dbReference>
<dbReference type="RefSeq" id="WP_190119113.1">
    <property type="nucleotide sequence ID" value="NZ_BMVR01000013.1"/>
</dbReference>
<dbReference type="InterPro" id="IPR002491">
    <property type="entry name" value="ABC_transptr_periplasmic_BD"/>
</dbReference>
<dbReference type="PROSITE" id="PS51318">
    <property type="entry name" value="TAT"/>
    <property type="match status" value="1"/>
</dbReference>
<evidence type="ECO:0000256" key="1">
    <source>
        <dbReference type="ARBA" id="ARBA00004196"/>
    </source>
</evidence>
<evidence type="ECO:0000313" key="8">
    <source>
        <dbReference type="Proteomes" id="UP000634780"/>
    </source>
</evidence>
<dbReference type="EMBL" id="JAEKOZ010000044">
    <property type="protein sequence ID" value="MBJ3812871.1"/>
    <property type="molecule type" value="Genomic_DNA"/>
</dbReference>
<keyword evidence="4" id="KW-0732">Signal</keyword>
<proteinExistence type="inferred from homology"/>
<name>A0ABS0XIU1_9ACTN</name>
<feature type="domain" description="Fe/B12 periplasmic-binding" evidence="6">
    <location>
        <begin position="76"/>
        <end position="356"/>
    </location>
</feature>
<dbReference type="Proteomes" id="UP000634780">
    <property type="component" value="Unassembled WGS sequence"/>
</dbReference>
<evidence type="ECO:0000313" key="7">
    <source>
        <dbReference type="EMBL" id="MBJ3812871.1"/>
    </source>
</evidence>
<sequence>MPRSRPSPRSPFSPLSRTSLLSRRTLLATGGALGAGGLLTACGDDKGDGGNSSKRGGAWAFKDDRGRTAKADRRPRRVVAYIGAAAALHDFGIECTGVFGPTKLKNGDPDVQAAGVDVDKVTVIGNTWGQFNIEKYVGLRPELLVSTMNVSPTLWYVPEESADKILPIAPSAGILTGKTTLTKAIGRFAELAESLGADLRATKVTAAKKRFEDASERLRKAARAAKSRGGIRVLAMAAQADRMYVGDPHDFTDLRHYSDLGVEFVTPTSTAKGGFFQDLGWENANRYEADLILVDKRTGNLQPAELKKTKPTWARLPAARSDQAIPWFNEAQFSHAGYAPLIERLATAIEDSKKVA</sequence>
<evidence type="ECO:0000256" key="4">
    <source>
        <dbReference type="ARBA" id="ARBA00022729"/>
    </source>
</evidence>
<evidence type="ECO:0000259" key="6">
    <source>
        <dbReference type="PROSITE" id="PS50983"/>
    </source>
</evidence>
<keyword evidence="8" id="KW-1185">Reference proteome</keyword>
<dbReference type="PROSITE" id="PS50983">
    <property type="entry name" value="FE_B12_PBP"/>
    <property type="match status" value="1"/>
</dbReference>
<keyword evidence="3" id="KW-0813">Transport</keyword>
<dbReference type="SUPFAM" id="SSF53807">
    <property type="entry name" value="Helical backbone' metal receptor"/>
    <property type="match status" value="1"/>
</dbReference>
<accession>A0ABS0XIU1</accession>
<dbReference type="PANTHER" id="PTHR30532:SF24">
    <property type="entry name" value="FERRIC ENTEROBACTIN-BINDING PERIPLASMIC PROTEIN FEPB"/>
    <property type="match status" value="1"/>
</dbReference>
<protein>
    <submittedName>
        <fullName evidence="7">ABC transporter substrate-binding protein</fullName>
    </submittedName>
</protein>
<feature type="region of interest" description="Disordered" evidence="5">
    <location>
        <begin position="44"/>
        <end position="67"/>
    </location>
</feature>
<comment type="subcellular location">
    <subcellularLocation>
        <location evidence="1">Cell envelope</location>
    </subcellularLocation>
</comment>
<gene>
    <name evidence="7" type="ORF">JGB26_38380</name>
</gene>
<dbReference type="PANTHER" id="PTHR30532">
    <property type="entry name" value="IRON III DICITRATE-BINDING PERIPLASMIC PROTEIN"/>
    <property type="match status" value="1"/>
</dbReference>
<dbReference type="InterPro" id="IPR006311">
    <property type="entry name" value="TAT_signal"/>
</dbReference>
<evidence type="ECO:0000256" key="3">
    <source>
        <dbReference type="ARBA" id="ARBA00022448"/>
    </source>
</evidence>
<evidence type="ECO:0000256" key="5">
    <source>
        <dbReference type="SAM" id="MobiDB-lite"/>
    </source>
</evidence>
<reference evidence="7 8" key="1">
    <citation type="submission" date="2020-12" db="EMBL/GenBank/DDBJ databases">
        <title>Streptomyces typhae sp. nov., a novel endophytic actinomycete isolated from the root of cattail pollen (Typha angustifolia L.).</title>
        <authorList>
            <person name="Peng C."/>
            <person name="Liu C."/>
        </authorList>
    </citation>
    <scope>NUCLEOTIDE SEQUENCE [LARGE SCALE GENOMIC DNA]</scope>
    <source>
        <strain evidence="7 8">JCM 4753</strain>
    </source>
</reference>
<dbReference type="InterPro" id="IPR051313">
    <property type="entry name" value="Bact_iron-sidero_bind"/>
</dbReference>
<comment type="similarity">
    <text evidence="2">Belongs to the bacterial solute-binding protein 8 family.</text>
</comment>
<comment type="caution">
    <text evidence="7">The sequence shown here is derived from an EMBL/GenBank/DDBJ whole genome shotgun (WGS) entry which is preliminary data.</text>
</comment>
<organism evidence="7 8">
    <name type="scientific">Streptomyces flavofungini</name>
    <dbReference type="NCBI Taxonomy" id="68200"/>
    <lineage>
        <taxon>Bacteria</taxon>
        <taxon>Bacillati</taxon>
        <taxon>Actinomycetota</taxon>
        <taxon>Actinomycetes</taxon>
        <taxon>Kitasatosporales</taxon>
        <taxon>Streptomycetaceae</taxon>
        <taxon>Streptomyces</taxon>
    </lineage>
</organism>